<dbReference type="InterPro" id="IPR008528">
    <property type="entry name" value="unc-13_homologue"/>
</dbReference>
<feature type="domain" description="MHD1" evidence="2">
    <location>
        <begin position="517"/>
        <end position="660"/>
    </location>
</feature>
<name>A0A0D6QX19_ARACU</name>
<feature type="region of interest" description="Disordered" evidence="1">
    <location>
        <begin position="54"/>
        <end position="80"/>
    </location>
</feature>
<feature type="domain" description="MHD2" evidence="3">
    <location>
        <begin position="799"/>
        <end position="909"/>
    </location>
</feature>
<dbReference type="InterPro" id="IPR057984">
    <property type="entry name" value="PATROL1_C"/>
</dbReference>
<dbReference type="EMBL" id="GCKF01041569">
    <property type="protein sequence ID" value="JAG95089.1"/>
    <property type="molecule type" value="Transcribed_RNA"/>
</dbReference>
<evidence type="ECO:0000259" key="3">
    <source>
        <dbReference type="PROSITE" id="PS51259"/>
    </source>
</evidence>
<feature type="compositionally biased region" description="Low complexity" evidence="1">
    <location>
        <begin position="98"/>
        <end position="108"/>
    </location>
</feature>
<reference evidence="4" key="1">
    <citation type="submission" date="2015-03" db="EMBL/GenBank/DDBJ databases">
        <title>A transcriptome of Araucaria cunninghamii, an australian fine timber species.</title>
        <authorList>
            <person name="Jing Yi C.J.Y."/>
            <person name="Yin San L.Y.S."/>
            <person name="Abdul Karim S.S."/>
            <person name="Wan Azmi N.N."/>
            <person name="Hercus R.R."/>
            <person name="Croft L.L."/>
        </authorList>
    </citation>
    <scope>NUCLEOTIDE SEQUENCE</scope>
    <source>
        <strain evidence="4">MI0301</strain>
        <tissue evidence="4">Leaf</tissue>
    </source>
</reference>
<sequence length="969" mass="108150">MAPAAAVQQDRGSGESSDLECPFEELRCQLSEDDLRETAYEIFIAACRPSAGRSTLTYTPQSEKEKERLERSSSVSPTLQKSLTSAAASKMKKALGLRSSSKKSPSPSRSKKPQTIGELMRFQMNVSEQTDARVRRALLRISAGQLGKRVESIVLPLELLQQFRFSDFLDAQEYQAWQKRNLRILEAGLLLHPAVPLERSNSAAQQLRQIVRGAEEKPIETGKNSEAMQSLRTAVMSLALRAPDGSTSETCHWADGFPLNLRLYQMLLGACFDSVEETAVIDEVDEVMELMKKTWTLLGINQTLHNICFTWVLFKQFVVTGQVEIDLLGAAENQLVEVAKDAKSEKDPLYVKVLSSTLSTIQGWAEKRLLAYHDTFQASSITLMESILSVALPAAKILVDDISHEYRRKRKEEVDVARNRIDMYIRSSLRTAFAQVMEQVDSRRRTFKKQQNPPPALVILANDIGDLARKEKECFSPVLKRWHPFSAGVAVATLHACYGRELKQFLSGLNALTPESVQVLQAADKLEKDLVQIAVEDSADCEDGGKGIIREMPPFEADTIMADLSRTWIKERLERLREWMDRNIQQEVWSSTANKEHYAPSAVEVLRIVEETLDAFFDLPVSQHPGLLPDLVAGLDRTLQRYVSQVKSGCGTKKSYLPLLPALTRCSTGSKFGVWKKKDKSPSTQKRQSHVGSMNDSESLELTQLCVRINTLHHIRTELEQLEKRISYGWKTDFSNKSNETLKVASLNTGSVLEAKFELSHNGCKEGIQSLCESAAYKVVFHDLSSVLWDGLYVGGTAGAKIGPFLEQLESNLEVIANIVHTRVRTRVLTALMKACFDGFLLVLLGGGPSRAFSKSDSEIIEQDFVALKDLFKADGDGLPEDLVEKAAMTVTDILPLFSTDTDQLIENFRYAVCKANGISSAKSKLPLPPTSGLWSPTEPNTLLRVLCHRNDEGSTKFLKKTYNLPKRL</sequence>
<evidence type="ECO:0000259" key="2">
    <source>
        <dbReference type="PROSITE" id="PS51258"/>
    </source>
</evidence>
<dbReference type="PROSITE" id="PS51259">
    <property type="entry name" value="MHD2"/>
    <property type="match status" value="1"/>
</dbReference>
<dbReference type="AlphaFoldDB" id="A0A0D6QX19"/>
<dbReference type="InterPro" id="IPR014772">
    <property type="entry name" value="Munc13_dom-2"/>
</dbReference>
<accession>A0A0D6QX19</accession>
<feature type="region of interest" description="Disordered" evidence="1">
    <location>
        <begin position="94"/>
        <end position="115"/>
    </location>
</feature>
<evidence type="ECO:0000256" key="1">
    <source>
        <dbReference type="SAM" id="MobiDB-lite"/>
    </source>
</evidence>
<feature type="region of interest" description="Disordered" evidence="1">
    <location>
        <begin position="1"/>
        <end position="20"/>
    </location>
</feature>
<feature type="compositionally biased region" description="Basic and acidic residues" evidence="1">
    <location>
        <begin position="62"/>
        <end position="71"/>
    </location>
</feature>
<dbReference type="PANTHER" id="PTHR31280:SF4">
    <property type="entry name" value="ELONGATION FACTOR TS (DUF810)"/>
    <property type="match status" value="1"/>
</dbReference>
<proteinExistence type="predicted"/>
<dbReference type="InterPro" id="IPR014770">
    <property type="entry name" value="Munc13_1"/>
</dbReference>
<evidence type="ECO:0000313" key="4">
    <source>
        <dbReference type="EMBL" id="JAG95089.1"/>
    </source>
</evidence>
<protein>
    <recommendedName>
        <fullName evidence="5">MHD1 domain-containing protein</fullName>
    </recommendedName>
</protein>
<feature type="compositionally biased region" description="Polar residues" evidence="1">
    <location>
        <begin position="682"/>
        <end position="695"/>
    </location>
</feature>
<feature type="region of interest" description="Disordered" evidence="1">
    <location>
        <begin position="676"/>
        <end position="695"/>
    </location>
</feature>
<dbReference type="PROSITE" id="PS51258">
    <property type="entry name" value="MHD1"/>
    <property type="match status" value="1"/>
</dbReference>
<dbReference type="Gene3D" id="1.10.357.50">
    <property type="match status" value="1"/>
</dbReference>
<dbReference type="PANTHER" id="PTHR31280">
    <property type="entry name" value="PROTEIN UNC-13 HOMOLOG"/>
    <property type="match status" value="1"/>
</dbReference>
<evidence type="ECO:0008006" key="5">
    <source>
        <dbReference type="Google" id="ProtNLM"/>
    </source>
</evidence>
<dbReference type="Pfam" id="PF25761">
    <property type="entry name" value="TPR_PATROL1"/>
    <property type="match status" value="1"/>
</dbReference>
<organism evidence="4">
    <name type="scientific">Araucaria cunninghamii</name>
    <name type="common">Hoop pine</name>
    <name type="synonym">Moreton Bay pine</name>
    <dbReference type="NCBI Taxonomy" id="56994"/>
    <lineage>
        <taxon>Eukaryota</taxon>
        <taxon>Viridiplantae</taxon>
        <taxon>Streptophyta</taxon>
        <taxon>Embryophyta</taxon>
        <taxon>Tracheophyta</taxon>
        <taxon>Spermatophyta</taxon>
        <taxon>Pinopsida</taxon>
        <taxon>Pinidae</taxon>
        <taxon>Conifers II</taxon>
        <taxon>Araucariales</taxon>
        <taxon>Araucariaceae</taxon>
        <taxon>Araucaria</taxon>
    </lineage>
</organism>